<dbReference type="HOGENOM" id="CLU_125367_0_0_11"/>
<keyword evidence="2" id="KW-0472">Membrane</keyword>
<dbReference type="PATRIC" id="fig|1224163.3.peg.2037"/>
<dbReference type="RefSeq" id="WP_020935425.1">
    <property type="nucleotide sequence ID" value="NC_021915.1"/>
</dbReference>
<dbReference type="eggNOG" id="ENOG5032TW9">
    <property type="taxonomic scope" value="Bacteria"/>
</dbReference>
<dbReference type="Proteomes" id="UP000015388">
    <property type="component" value="Chromosome"/>
</dbReference>
<protein>
    <recommendedName>
        <fullName evidence="5">DUF4233 domain-containing protein</fullName>
    </recommendedName>
</protein>
<sequence length="154" mass="17061">MTDPQHDATSDHAVNPGPLGPGHAPAKDPLKGLRGVMSGVLVLEALTVWLSLTVILKIDSGVLWTPFNIWFTVILGALYFVMAFLQRLPKALQINLALQAVGLVGFLVHWSLGAMVVIFIFVWWYLLALRRNLIERMRRGLLVTQHLGTADDVK</sequence>
<organism evidence="3 4">
    <name type="scientific">Corynebacterium maris DSM 45190</name>
    <dbReference type="NCBI Taxonomy" id="1224163"/>
    <lineage>
        <taxon>Bacteria</taxon>
        <taxon>Bacillati</taxon>
        <taxon>Actinomycetota</taxon>
        <taxon>Actinomycetes</taxon>
        <taxon>Mycobacteriales</taxon>
        <taxon>Corynebacteriaceae</taxon>
        <taxon>Corynebacterium</taxon>
    </lineage>
</organism>
<evidence type="ECO:0000313" key="4">
    <source>
        <dbReference type="Proteomes" id="UP000015388"/>
    </source>
</evidence>
<gene>
    <name evidence="3" type="ORF">B841_10100</name>
</gene>
<dbReference type="OrthoDB" id="4773077at2"/>
<feature type="transmembrane region" description="Helical" evidence="2">
    <location>
        <begin position="106"/>
        <end position="129"/>
    </location>
</feature>
<keyword evidence="4" id="KW-1185">Reference proteome</keyword>
<name>S5SWR9_9CORY</name>
<evidence type="ECO:0000313" key="3">
    <source>
        <dbReference type="EMBL" id="AGS35492.1"/>
    </source>
</evidence>
<dbReference type="STRING" id="1224163.B841_10100"/>
<feature type="compositionally biased region" description="Basic and acidic residues" evidence="1">
    <location>
        <begin position="1"/>
        <end position="10"/>
    </location>
</feature>
<accession>S5SWR9</accession>
<feature type="transmembrane region" description="Helical" evidence="2">
    <location>
        <begin position="35"/>
        <end position="55"/>
    </location>
</feature>
<keyword evidence="2" id="KW-1133">Transmembrane helix</keyword>
<evidence type="ECO:0000256" key="2">
    <source>
        <dbReference type="SAM" id="Phobius"/>
    </source>
</evidence>
<proteinExistence type="predicted"/>
<evidence type="ECO:0000256" key="1">
    <source>
        <dbReference type="SAM" id="MobiDB-lite"/>
    </source>
</evidence>
<reference evidence="3 4" key="1">
    <citation type="submission" date="2012-11" db="EMBL/GenBank/DDBJ databases">
        <title>The complete genome sequence of Corynebacterium maris Coryn-1 (=DSM 45190).</title>
        <authorList>
            <person name="Schaffert L."/>
            <person name="Albersmeier A."/>
            <person name="Kalinowski J."/>
            <person name="Ruckert C."/>
        </authorList>
    </citation>
    <scope>NUCLEOTIDE SEQUENCE [LARGE SCALE GENOMIC DNA]</scope>
    <source>
        <strain evidence="4">Coryn-1</strain>
    </source>
</reference>
<feature type="transmembrane region" description="Helical" evidence="2">
    <location>
        <begin position="67"/>
        <end position="86"/>
    </location>
</feature>
<dbReference type="KEGG" id="cmd:B841_10100"/>
<dbReference type="AlphaFoldDB" id="S5SWR9"/>
<evidence type="ECO:0008006" key="5">
    <source>
        <dbReference type="Google" id="ProtNLM"/>
    </source>
</evidence>
<dbReference type="Pfam" id="PF14017">
    <property type="entry name" value="DUF4233"/>
    <property type="match status" value="1"/>
</dbReference>
<feature type="region of interest" description="Disordered" evidence="1">
    <location>
        <begin position="1"/>
        <end position="22"/>
    </location>
</feature>
<dbReference type="InterPro" id="IPR025327">
    <property type="entry name" value="DUF4233"/>
</dbReference>
<keyword evidence="2" id="KW-0812">Transmembrane</keyword>
<dbReference type="EMBL" id="CP003924">
    <property type="protein sequence ID" value="AGS35492.1"/>
    <property type="molecule type" value="Genomic_DNA"/>
</dbReference>